<dbReference type="Proteomes" id="UP000199323">
    <property type="component" value="Unassembled WGS sequence"/>
</dbReference>
<dbReference type="Gene3D" id="1.10.357.10">
    <property type="entry name" value="Tetracycline Repressor, domain 2"/>
    <property type="match status" value="1"/>
</dbReference>
<evidence type="ECO:0000256" key="1">
    <source>
        <dbReference type="ARBA" id="ARBA00023125"/>
    </source>
</evidence>
<proteinExistence type="predicted"/>
<dbReference type="PANTHER" id="PTHR30328">
    <property type="entry name" value="TRANSCRIPTIONAL REPRESSOR"/>
    <property type="match status" value="1"/>
</dbReference>
<dbReference type="InterPro" id="IPR036271">
    <property type="entry name" value="Tet_transcr_reg_TetR-rel_C_sf"/>
</dbReference>
<accession>A0A1I2JNM9</accession>
<dbReference type="STRING" id="380248.SAMN05216251_11954"/>
<dbReference type="InterPro" id="IPR001647">
    <property type="entry name" value="HTH_TetR"/>
</dbReference>
<dbReference type="GO" id="GO:0006355">
    <property type="term" value="P:regulation of DNA-templated transcription"/>
    <property type="evidence" value="ECO:0007669"/>
    <property type="project" value="UniProtKB-ARBA"/>
</dbReference>
<evidence type="ECO:0000313" key="5">
    <source>
        <dbReference type="Proteomes" id="UP000199323"/>
    </source>
</evidence>
<dbReference type="InterPro" id="IPR041467">
    <property type="entry name" value="Sco4008_C"/>
</dbReference>
<dbReference type="InterPro" id="IPR009057">
    <property type="entry name" value="Homeodomain-like_sf"/>
</dbReference>
<dbReference type="OrthoDB" id="4726108at2"/>
<organism evidence="4 5">
    <name type="scientific">Actinacidiphila alni</name>
    <dbReference type="NCBI Taxonomy" id="380248"/>
    <lineage>
        <taxon>Bacteria</taxon>
        <taxon>Bacillati</taxon>
        <taxon>Actinomycetota</taxon>
        <taxon>Actinomycetes</taxon>
        <taxon>Kitasatosporales</taxon>
        <taxon>Streptomycetaceae</taxon>
        <taxon>Actinacidiphila</taxon>
    </lineage>
</organism>
<dbReference type="SUPFAM" id="SSF48498">
    <property type="entry name" value="Tetracyclin repressor-like, C-terminal domain"/>
    <property type="match status" value="1"/>
</dbReference>
<gene>
    <name evidence="4" type="ORF">SAMN05216251_11954</name>
</gene>
<feature type="domain" description="HTH tetR-type" evidence="3">
    <location>
        <begin position="6"/>
        <end position="66"/>
    </location>
</feature>
<reference evidence="4 5" key="1">
    <citation type="submission" date="2016-10" db="EMBL/GenBank/DDBJ databases">
        <authorList>
            <person name="de Groot N.N."/>
        </authorList>
    </citation>
    <scope>NUCLEOTIDE SEQUENCE [LARGE SCALE GENOMIC DNA]</scope>
    <source>
        <strain evidence="4 5">CGMCC 4.3510</strain>
    </source>
</reference>
<keyword evidence="5" id="KW-1185">Reference proteome</keyword>
<name>A0A1I2JNM9_9ACTN</name>
<keyword evidence="1 2" id="KW-0238">DNA-binding</keyword>
<feature type="DNA-binding region" description="H-T-H motif" evidence="2">
    <location>
        <begin position="29"/>
        <end position="48"/>
    </location>
</feature>
<dbReference type="InterPro" id="IPR050109">
    <property type="entry name" value="HTH-type_TetR-like_transc_reg"/>
</dbReference>
<dbReference type="GO" id="GO:0003677">
    <property type="term" value="F:DNA binding"/>
    <property type="evidence" value="ECO:0007669"/>
    <property type="project" value="UniProtKB-UniRule"/>
</dbReference>
<dbReference type="PANTHER" id="PTHR30328:SF54">
    <property type="entry name" value="HTH-TYPE TRANSCRIPTIONAL REPRESSOR SCO4008"/>
    <property type="match status" value="1"/>
</dbReference>
<dbReference type="AlphaFoldDB" id="A0A1I2JNM9"/>
<dbReference type="EMBL" id="FONG01000019">
    <property type="protein sequence ID" value="SFF56545.1"/>
    <property type="molecule type" value="Genomic_DNA"/>
</dbReference>
<evidence type="ECO:0000256" key="2">
    <source>
        <dbReference type="PROSITE-ProRule" id="PRU00335"/>
    </source>
</evidence>
<dbReference type="SUPFAM" id="SSF46689">
    <property type="entry name" value="Homeodomain-like"/>
    <property type="match status" value="1"/>
</dbReference>
<evidence type="ECO:0000259" key="3">
    <source>
        <dbReference type="PROSITE" id="PS50977"/>
    </source>
</evidence>
<dbReference type="Pfam" id="PF17926">
    <property type="entry name" value="TetR_C_21"/>
    <property type="match status" value="1"/>
</dbReference>
<evidence type="ECO:0000313" key="4">
    <source>
        <dbReference type="EMBL" id="SFF56545.1"/>
    </source>
</evidence>
<dbReference type="PROSITE" id="PS50977">
    <property type="entry name" value="HTH_TETR_2"/>
    <property type="match status" value="1"/>
</dbReference>
<protein>
    <submittedName>
        <fullName evidence="4">Transcriptional regulator, TetR family</fullName>
    </submittedName>
</protein>
<dbReference type="PRINTS" id="PR00455">
    <property type="entry name" value="HTHTETR"/>
</dbReference>
<dbReference type="Pfam" id="PF00440">
    <property type="entry name" value="TetR_N"/>
    <property type="match status" value="1"/>
</dbReference>
<sequence>MARDAEATRKRLLTAALDEFAAYGIAGARVDRIAAAAQSNKAQIYHYFGSKDGLFDAVFNEICVRSVSENPIDTADLPGYAARIFDGYEARPEVPRLVTWYRLERPGSRDPLEIVVTSLRAKTDAIARAQAAGELPSRFTAPELLGLIMHMASLWITATPEYDPLVADVSRARRRQVVVDAVTALLAA</sequence>
<dbReference type="RefSeq" id="WP_093716254.1">
    <property type="nucleotide sequence ID" value="NZ_FONG01000019.1"/>
</dbReference>